<feature type="DNA-binding region" description="H-T-H motif" evidence="5">
    <location>
        <begin position="40"/>
        <end position="59"/>
    </location>
</feature>
<dbReference type="InterPro" id="IPR039538">
    <property type="entry name" value="BetI_C"/>
</dbReference>
<dbReference type="RefSeq" id="WP_169395541.1">
    <property type="nucleotide sequence ID" value="NZ_BAAAJH010000001.1"/>
</dbReference>
<keyword evidence="2" id="KW-0805">Transcription regulation</keyword>
<evidence type="ECO:0000256" key="3">
    <source>
        <dbReference type="ARBA" id="ARBA00023125"/>
    </source>
</evidence>
<dbReference type="InterPro" id="IPR036271">
    <property type="entry name" value="Tet_transcr_reg_TetR-rel_C_sf"/>
</dbReference>
<keyword evidence="4" id="KW-0804">Transcription</keyword>
<comment type="caution">
    <text evidence="7">The sequence shown here is derived from an EMBL/GenBank/DDBJ whole genome shotgun (WGS) entry which is preliminary data.</text>
</comment>
<dbReference type="PANTHER" id="PTHR30055">
    <property type="entry name" value="HTH-TYPE TRANSCRIPTIONAL REGULATOR RUTR"/>
    <property type="match status" value="1"/>
</dbReference>
<evidence type="ECO:0000256" key="2">
    <source>
        <dbReference type="ARBA" id="ARBA00023015"/>
    </source>
</evidence>
<dbReference type="PANTHER" id="PTHR30055:SF234">
    <property type="entry name" value="HTH-TYPE TRANSCRIPTIONAL REGULATOR BETI"/>
    <property type="match status" value="1"/>
</dbReference>
<dbReference type="InterPro" id="IPR009057">
    <property type="entry name" value="Homeodomain-like_sf"/>
</dbReference>
<keyword evidence="3 5" id="KW-0238">DNA-binding</keyword>
<evidence type="ECO:0000259" key="6">
    <source>
        <dbReference type="PROSITE" id="PS50977"/>
    </source>
</evidence>
<evidence type="ECO:0000313" key="8">
    <source>
        <dbReference type="Proteomes" id="UP001296706"/>
    </source>
</evidence>
<keyword evidence="8" id="KW-1185">Reference proteome</keyword>
<reference evidence="7 8" key="1">
    <citation type="submission" date="2020-04" db="EMBL/GenBank/DDBJ databases">
        <authorList>
            <person name="Klaysubun C."/>
            <person name="Duangmal K."/>
            <person name="Lipun K."/>
        </authorList>
    </citation>
    <scope>NUCLEOTIDE SEQUENCE [LARGE SCALE GENOMIC DNA]</scope>
    <source>
        <strain evidence="7 8">JCM 11839</strain>
    </source>
</reference>
<sequence>MPAENLRAAHRKRRAGGGKRAVVLDAVTDVLAERGYENTRFADVSTASGVAISTLQNYFGSREDMVIEAMEMSTIREVDALESVAAAEGDPWDRLIAMIDRSLNSSHRTRQLLVEFWRSAMRDDEVRKYSVEGWERYRTPFLAAVNEGREHGAFTPTLSPDDIADFVQSALAGAIVSHVLHPAPSSANFRAVLLTQLRSMLGLDV</sequence>
<dbReference type="InterPro" id="IPR001647">
    <property type="entry name" value="HTH_TetR"/>
</dbReference>
<gene>
    <name evidence="7" type="ORF">HF577_10250</name>
</gene>
<dbReference type="PRINTS" id="PR00455">
    <property type="entry name" value="HTHTETR"/>
</dbReference>
<proteinExistence type="predicted"/>
<evidence type="ECO:0000256" key="5">
    <source>
        <dbReference type="PROSITE-ProRule" id="PRU00335"/>
    </source>
</evidence>
<dbReference type="PROSITE" id="PS50977">
    <property type="entry name" value="HTH_TETR_2"/>
    <property type="match status" value="1"/>
</dbReference>
<evidence type="ECO:0000313" key="7">
    <source>
        <dbReference type="EMBL" id="NMH77465.1"/>
    </source>
</evidence>
<dbReference type="EMBL" id="JAAXKY010000024">
    <property type="protein sequence ID" value="NMH77465.1"/>
    <property type="molecule type" value="Genomic_DNA"/>
</dbReference>
<dbReference type="InterPro" id="IPR050109">
    <property type="entry name" value="HTH-type_TetR-like_transc_reg"/>
</dbReference>
<organism evidence="7 8">
    <name type="scientific">Pseudonocardia xinjiangensis</name>
    <dbReference type="NCBI Taxonomy" id="75289"/>
    <lineage>
        <taxon>Bacteria</taxon>
        <taxon>Bacillati</taxon>
        <taxon>Actinomycetota</taxon>
        <taxon>Actinomycetes</taxon>
        <taxon>Pseudonocardiales</taxon>
        <taxon>Pseudonocardiaceae</taxon>
        <taxon>Pseudonocardia</taxon>
    </lineage>
</organism>
<dbReference type="SUPFAM" id="SSF48498">
    <property type="entry name" value="Tetracyclin repressor-like, C-terminal domain"/>
    <property type="match status" value="1"/>
</dbReference>
<evidence type="ECO:0000256" key="4">
    <source>
        <dbReference type="ARBA" id="ARBA00023163"/>
    </source>
</evidence>
<evidence type="ECO:0000256" key="1">
    <source>
        <dbReference type="ARBA" id="ARBA00022491"/>
    </source>
</evidence>
<name>A0ABX1REB5_9PSEU</name>
<protein>
    <submittedName>
        <fullName evidence="7">TetR/AcrR family transcriptional regulator</fullName>
    </submittedName>
</protein>
<keyword evidence="1" id="KW-0678">Repressor</keyword>
<dbReference type="Gene3D" id="1.10.10.60">
    <property type="entry name" value="Homeodomain-like"/>
    <property type="match status" value="1"/>
</dbReference>
<dbReference type="SUPFAM" id="SSF46689">
    <property type="entry name" value="Homeodomain-like"/>
    <property type="match status" value="1"/>
</dbReference>
<accession>A0ABX1REB5</accession>
<dbReference type="Pfam" id="PF13977">
    <property type="entry name" value="TetR_C_6"/>
    <property type="match status" value="1"/>
</dbReference>
<dbReference type="Proteomes" id="UP001296706">
    <property type="component" value="Unassembled WGS sequence"/>
</dbReference>
<feature type="domain" description="HTH tetR-type" evidence="6">
    <location>
        <begin position="17"/>
        <end position="77"/>
    </location>
</feature>
<dbReference type="Gene3D" id="1.10.357.10">
    <property type="entry name" value="Tetracycline Repressor, domain 2"/>
    <property type="match status" value="1"/>
</dbReference>
<dbReference type="Pfam" id="PF00440">
    <property type="entry name" value="TetR_N"/>
    <property type="match status" value="1"/>
</dbReference>